<dbReference type="Pfam" id="PF03537">
    <property type="entry name" value="Glyco_hydro_114"/>
    <property type="match status" value="1"/>
</dbReference>
<keyword evidence="1" id="KW-0732">Signal</keyword>
<dbReference type="InterPro" id="IPR017853">
    <property type="entry name" value="GH"/>
</dbReference>
<dbReference type="PANTHER" id="PTHR35882:SF2">
    <property type="entry name" value="PELA"/>
    <property type="match status" value="1"/>
</dbReference>
<gene>
    <name evidence="3" type="ORF">SAMN02910377_00497</name>
</gene>
<dbReference type="InterPro" id="IPR013785">
    <property type="entry name" value="Aldolase_TIM"/>
</dbReference>
<keyword evidence="4" id="KW-1185">Reference proteome</keyword>
<dbReference type="AlphaFoldDB" id="A0A1H7G275"/>
<dbReference type="SUPFAM" id="SSF51445">
    <property type="entry name" value="(Trans)glycosidases"/>
    <property type="match status" value="1"/>
</dbReference>
<dbReference type="Proteomes" id="UP000182321">
    <property type="component" value="Unassembled WGS sequence"/>
</dbReference>
<dbReference type="Gene3D" id="3.20.20.70">
    <property type="entry name" value="Aldolase class I"/>
    <property type="match status" value="1"/>
</dbReference>
<evidence type="ECO:0000313" key="4">
    <source>
        <dbReference type="Proteomes" id="UP000182321"/>
    </source>
</evidence>
<organism evidence="3 4">
    <name type="scientific">Pseudobutyrivibrio ruminis</name>
    <dbReference type="NCBI Taxonomy" id="46206"/>
    <lineage>
        <taxon>Bacteria</taxon>
        <taxon>Bacillati</taxon>
        <taxon>Bacillota</taxon>
        <taxon>Clostridia</taxon>
        <taxon>Lachnospirales</taxon>
        <taxon>Lachnospiraceae</taxon>
        <taxon>Pseudobutyrivibrio</taxon>
    </lineage>
</organism>
<proteinExistence type="predicted"/>
<dbReference type="EMBL" id="FNZX01000004">
    <property type="protein sequence ID" value="SEK29775.1"/>
    <property type="molecule type" value="Genomic_DNA"/>
</dbReference>
<feature type="domain" description="Glycoside-hydrolase family GH114 TIM-barrel" evidence="2">
    <location>
        <begin position="50"/>
        <end position="270"/>
    </location>
</feature>
<protein>
    <recommendedName>
        <fullName evidence="2">Glycoside-hydrolase family GH114 TIM-barrel domain-containing protein</fullName>
    </recommendedName>
</protein>
<reference evidence="4" key="1">
    <citation type="submission" date="2016-10" db="EMBL/GenBank/DDBJ databases">
        <authorList>
            <person name="Varghese N."/>
        </authorList>
    </citation>
    <scope>NUCLEOTIDE SEQUENCE [LARGE SCALE GENOMIC DNA]</scope>
    <source>
        <strain evidence="4">ACV-9</strain>
    </source>
</reference>
<evidence type="ECO:0000256" key="1">
    <source>
        <dbReference type="SAM" id="SignalP"/>
    </source>
</evidence>
<dbReference type="PRINTS" id="PR01545">
    <property type="entry name" value="THEMAYE10DUF"/>
</dbReference>
<dbReference type="InterPro" id="IPR016062">
    <property type="entry name" value="TM1410-rel"/>
</dbReference>
<evidence type="ECO:0000259" key="2">
    <source>
        <dbReference type="Pfam" id="PF03537"/>
    </source>
</evidence>
<sequence length="271" mass="31191">MKFSKICIISVCLSTLLCFLGCGSIEPSNEYGVYIGANPEDLEDRDLPSTIVIDAQYYSSEEISSLQVDGHIVYTYLNIGSIENFRDYYSDFEDITLGTYENWEDEQWVDVSQVKWQEFISAKADELMDKGVDGFFVDNCDVYYQYPTEEIFSGVSNILEDLKDKGGYVLINGGDSYVTEYYNRYYSLDAILDGVNQESVYTCIDWDNDSFGVNTDEDREYFSDYLNMVLDDSKDAYVLEYTNDSEVEEEAYNYASKMGYIPYISHSLELK</sequence>
<feature type="signal peptide" evidence="1">
    <location>
        <begin position="1"/>
        <end position="20"/>
    </location>
</feature>
<name>A0A1H7G275_9FIRM</name>
<dbReference type="RefSeq" id="WP_074788956.1">
    <property type="nucleotide sequence ID" value="NZ_FNZX01000004.1"/>
</dbReference>
<dbReference type="PANTHER" id="PTHR35882">
    <property type="entry name" value="PELA"/>
    <property type="match status" value="1"/>
</dbReference>
<accession>A0A1H7G275</accession>
<dbReference type="InterPro" id="IPR004352">
    <property type="entry name" value="GH114_TIM-barrel"/>
</dbReference>
<evidence type="ECO:0000313" key="3">
    <source>
        <dbReference type="EMBL" id="SEK29775.1"/>
    </source>
</evidence>
<feature type="chain" id="PRO_5039618752" description="Glycoside-hydrolase family GH114 TIM-barrel domain-containing protein" evidence="1">
    <location>
        <begin position="21"/>
        <end position="271"/>
    </location>
</feature>